<name>A0A392QKB5_9FABA</name>
<reference evidence="2 3" key="1">
    <citation type="journal article" date="2018" name="Front. Plant Sci.">
        <title>Red Clover (Trifolium pratense) and Zigzag Clover (T. medium) - A Picture of Genomic Similarities and Differences.</title>
        <authorList>
            <person name="Dluhosova J."/>
            <person name="Istvanek J."/>
            <person name="Nedelnik J."/>
            <person name="Repkova J."/>
        </authorList>
    </citation>
    <scope>NUCLEOTIDE SEQUENCE [LARGE SCALE GENOMIC DNA]</scope>
    <source>
        <strain evidence="3">cv. 10/8</strain>
        <tissue evidence="2">Leaf</tissue>
    </source>
</reference>
<feature type="compositionally biased region" description="Polar residues" evidence="1">
    <location>
        <begin position="22"/>
        <end position="44"/>
    </location>
</feature>
<evidence type="ECO:0000313" key="2">
    <source>
        <dbReference type="EMBL" id="MCI24831.1"/>
    </source>
</evidence>
<proteinExistence type="predicted"/>
<evidence type="ECO:0000313" key="3">
    <source>
        <dbReference type="Proteomes" id="UP000265520"/>
    </source>
</evidence>
<feature type="compositionally biased region" description="Basic and acidic residues" evidence="1">
    <location>
        <begin position="45"/>
        <end position="59"/>
    </location>
</feature>
<feature type="compositionally biased region" description="Basic and acidic residues" evidence="1">
    <location>
        <begin position="10"/>
        <end position="20"/>
    </location>
</feature>
<feature type="region of interest" description="Disordered" evidence="1">
    <location>
        <begin position="1"/>
        <end position="88"/>
    </location>
</feature>
<feature type="region of interest" description="Disordered" evidence="1">
    <location>
        <begin position="134"/>
        <end position="179"/>
    </location>
</feature>
<organism evidence="2 3">
    <name type="scientific">Trifolium medium</name>
    <dbReference type="NCBI Taxonomy" id="97028"/>
    <lineage>
        <taxon>Eukaryota</taxon>
        <taxon>Viridiplantae</taxon>
        <taxon>Streptophyta</taxon>
        <taxon>Embryophyta</taxon>
        <taxon>Tracheophyta</taxon>
        <taxon>Spermatophyta</taxon>
        <taxon>Magnoliopsida</taxon>
        <taxon>eudicotyledons</taxon>
        <taxon>Gunneridae</taxon>
        <taxon>Pentapetalae</taxon>
        <taxon>rosids</taxon>
        <taxon>fabids</taxon>
        <taxon>Fabales</taxon>
        <taxon>Fabaceae</taxon>
        <taxon>Papilionoideae</taxon>
        <taxon>50 kb inversion clade</taxon>
        <taxon>NPAAA clade</taxon>
        <taxon>Hologalegina</taxon>
        <taxon>IRL clade</taxon>
        <taxon>Trifolieae</taxon>
        <taxon>Trifolium</taxon>
    </lineage>
</organism>
<dbReference type="Proteomes" id="UP000265520">
    <property type="component" value="Unassembled WGS sequence"/>
</dbReference>
<comment type="caution">
    <text evidence="2">The sequence shown here is derived from an EMBL/GenBank/DDBJ whole genome shotgun (WGS) entry which is preliminary data.</text>
</comment>
<feature type="non-terminal residue" evidence="2">
    <location>
        <position position="179"/>
    </location>
</feature>
<protein>
    <submittedName>
        <fullName evidence="2">Uncharacterized protein</fullName>
    </submittedName>
</protein>
<dbReference type="AlphaFoldDB" id="A0A392QKB5"/>
<keyword evidence="3" id="KW-1185">Reference proteome</keyword>
<sequence>MIQTIVQELILEHKDQDFDKTSPPQNAGEHQSYSKQPSPPQTNETPRETVDKKEEEKPAHTSPNKPTTSQEKVDDEMNAGLKQDKHQFNPEVTVQVLVSHNIETGQIDPQGPTLVKVQGGDLNDQVLEDVNAVANNNDVKAEGGGDQPLDGEHSTTNNHHQQNHEEDNEEPVMDTDEFL</sequence>
<accession>A0A392QKB5</accession>
<evidence type="ECO:0000256" key="1">
    <source>
        <dbReference type="SAM" id="MobiDB-lite"/>
    </source>
</evidence>
<dbReference type="EMBL" id="LXQA010143795">
    <property type="protein sequence ID" value="MCI24831.1"/>
    <property type="molecule type" value="Genomic_DNA"/>
</dbReference>
<feature type="compositionally biased region" description="Acidic residues" evidence="1">
    <location>
        <begin position="166"/>
        <end position="179"/>
    </location>
</feature>
<feature type="compositionally biased region" description="Polar residues" evidence="1">
    <location>
        <begin position="61"/>
        <end position="70"/>
    </location>
</feature>